<gene>
    <name evidence="1" type="ORF">Q7C36_011088</name>
</gene>
<dbReference type="AlphaFoldDB" id="A0AA88N0C5"/>
<protein>
    <submittedName>
        <fullName evidence="1">Uncharacterized protein</fullName>
    </submittedName>
</protein>
<organism evidence="1 2">
    <name type="scientific">Tachysurus vachellii</name>
    <name type="common">Darkbarbel catfish</name>
    <name type="synonym">Pelteobagrus vachellii</name>
    <dbReference type="NCBI Taxonomy" id="175792"/>
    <lineage>
        <taxon>Eukaryota</taxon>
        <taxon>Metazoa</taxon>
        <taxon>Chordata</taxon>
        <taxon>Craniata</taxon>
        <taxon>Vertebrata</taxon>
        <taxon>Euteleostomi</taxon>
        <taxon>Actinopterygii</taxon>
        <taxon>Neopterygii</taxon>
        <taxon>Teleostei</taxon>
        <taxon>Ostariophysi</taxon>
        <taxon>Siluriformes</taxon>
        <taxon>Bagridae</taxon>
        <taxon>Tachysurus</taxon>
    </lineage>
</organism>
<dbReference type="Proteomes" id="UP001187315">
    <property type="component" value="Unassembled WGS sequence"/>
</dbReference>
<sequence>MSRQLVCVVFLQCRSSAERRVPLSFDIHTHFLFLSSESDIHSLTIVLAQSLDSASAKKGSKVTPSPSR</sequence>
<dbReference type="EMBL" id="JAVHJS010000010">
    <property type="protein sequence ID" value="KAK2846234.1"/>
    <property type="molecule type" value="Genomic_DNA"/>
</dbReference>
<comment type="caution">
    <text evidence="1">The sequence shown here is derived from an EMBL/GenBank/DDBJ whole genome shotgun (WGS) entry which is preliminary data.</text>
</comment>
<name>A0AA88N0C5_TACVA</name>
<evidence type="ECO:0000313" key="2">
    <source>
        <dbReference type="Proteomes" id="UP001187315"/>
    </source>
</evidence>
<accession>A0AA88N0C5</accession>
<keyword evidence="2" id="KW-1185">Reference proteome</keyword>
<reference evidence="1" key="1">
    <citation type="submission" date="2023-08" db="EMBL/GenBank/DDBJ databases">
        <title>Pelteobagrus vachellii genome.</title>
        <authorList>
            <person name="Liu H."/>
        </authorList>
    </citation>
    <scope>NUCLEOTIDE SEQUENCE</scope>
    <source>
        <strain evidence="1">PRFRI_2022a</strain>
        <tissue evidence="1">Muscle</tissue>
    </source>
</reference>
<evidence type="ECO:0000313" key="1">
    <source>
        <dbReference type="EMBL" id="KAK2846234.1"/>
    </source>
</evidence>
<proteinExistence type="predicted"/>